<feature type="domain" description="NTP pyrophosphohydrolase MazG-like" evidence="1">
    <location>
        <begin position="32"/>
        <end position="105"/>
    </location>
</feature>
<reference evidence="2 3" key="1">
    <citation type="journal article" date="2015" name="Nature">
        <title>rRNA introns, odd ribosomes, and small enigmatic genomes across a large radiation of phyla.</title>
        <authorList>
            <person name="Brown C.T."/>
            <person name="Hug L.A."/>
            <person name="Thomas B.C."/>
            <person name="Sharon I."/>
            <person name="Castelle C.J."/>
            <person name="Singh A."/>
            <person name="Wilkins M.J."/>
            <person name="Williams K.H."/>
            <person name="Banfield J.F."/>
        </authorList>
    </citation>
    <scope>NUCLEOTIDE SEQUENCE [LARGE SCALE GENOMIC DNA]</scope>
</reference>
<dbReference type="AlphaFoldDB" id="A0A0G0V4H5"/>
<name>A0A0G0V4H5_9BACT</name>
<sequence>AFMKLLRDYQKEVEELTIKFNFNWSTYVEFIHLVEEVGELGEALTVHHGDRQEGDGQQALADHNDIEEEIGDILFTLLALTNQLNIDSSNSLEKAFKRYKGKIIKSQK</sequence>
<dbReference type="PIRSF" id="PIRSF036521">
    <property type="entry name" value="UCP036521_pph"/>
    <property type="match status" value="1"/>
</dbReference>
<dbReference type="InterPro" id="IPR004518">
    <property type="entry name" value="MazG-like_dom"/>
</dbReference>
<feature type="non-terminal residue" evidence="2">
    <location>
        <position position="1"/>
    </location>
</feature>
<evidence type="ECO:0000313" key="2">
    <source>
        <dbReference type="EMBL" id="KKR94591.1"/>
    </source>
</evidence>
<protein>
    <submittedName>
        <fullName evidence="2">Nucleoside triphosphate pyrophosphohydrolase MazG</fullName>
    </submittedName>
</protein>
<accession>A0A0G0V4H5</accession>
<dbReference type="Pfam" id="PF03819">
    <property type="entry name" value="MazG"/>
    <property type="match status" value="1"/>
</dbReference>
<comment type="caution">
    <text evidence="2">The sequence shown here is derived from an EMBL/GenBank/DDBJ whole genome shotgun (WGS) entry which is preliminary data.</text>
</comment>
<dbReference type="PANTHER" id="PTHR42702:SF1">
    <property type="entry name" value="REGULATORY PROTEIN FOR BETA-LACTAMASE"/>
    <property type="match status" value="1"/>
</dbReference>
<evidence type="ECO:0000259" key="1">
    <source>
        <dbReference type="Pfam" id="PF03819"/>
    </source>
</evidence>
<proteinExistence type="predicted"/>
<gene>
    <name evidence="2" type="ORF">UU41_C0005G0049</name>
</gene>
<organism evidence="2 3">
    <name type="scientific">Candidatus Roizmanbacteria bacterium GW2011_GWA1_41_13</name>
    <dbReference type="NCBI Taxonomy" id="1618474"/>
    <lineage>
        <taxon>Bacteria</taxon>
        <taxon>Candidatus Roizmaniibacteriota</taxon>
    </lineage>
</organism>
<dbReference type="PANTHER" id="PTHR42702">
    <property type="entry name" value="NUCLEOTIDE PYROPHOSPHOHYDROLASE"/>
    <property type="match status" value="1"/>
</dbReference>
<dbReference type="Gene3D" id="1.10.287.1080">
    <property type="entry name" value="MazG-like"/>
    <property type="match status" value="1"/>
</dbReference>
<dbReference type="GO" id="GO:0016787">
    <property type="term" value="F:hydrolase activity"/>
    <property type="evidence" value="ECO:0007669"/>
    <property type="project" value="UniProtKB-KW"/>
</dbReference>
<dbReference type="EMBL" id="LCAN01000005">
    <property type="protein sequence ID" value="KKR94591.1"/>
    <property type="molecule type" value="Genomic_DNA"/>
</dbReference>
<keyword evidence="2" id="KW-0378">Hydrolase</keyword>
<dbReference type="Proteomes" id="UP000034961">
    <property type="component" value="Unassembled WGS sequence"/>
</dbReference>
<dbReference type="InterPro" id="IPR011411">
    <property type="entry name" value="MazG-related_YvdC"/>
</dbReference>
<dbReference type="SUPFAM" id="SSF101386">
    <property type="entry name" value="all-alpha NTP pyrophosphatases"/>
    <property type="match status" value="1"/>
</dbReference>
<evidence type="ECO:0000313" key="3">
    <source>
        <dbReference type="Proteomes" id="UP000034961"/>
    </source>
</evidence>